<evidence type="ECO:0000256" key="2">
    <source>
        <dbReference type="ARBA" id="ARBA00022692"/>
    </source>
</evidence>
<dbReference type="GO" id="GO:0016020">
    <property type="term" value="C:membrane"/>
    <property type="evidence" value="ECO:0007669"/>
    <property type="project" value="UniProtKB-SubCell"/>
</dbReference>
<evidence type="ECO:0000313" key="6">
    <source>
        <dbReference type="EMBL" id="SHI11606.1"/>
    </source>
</evidence>
<evidence type="ECO:0000256" key="5">
    <source>
        <dbReference type="SAM" id="Phobius"/>
    </source>
</evidence>
<name>A0A1M5YHV7_9BURK</name>
<evidence type="ECO:0000256" key="1">
    <source>
        <dbReference type="ARBA" id="ARBA00004370"/>
    </source>
</evidence>
<accession>A0A1M5YHV7</accession>
<dbReference type="Pfam" id="PF05101">
    <property type="entry name" value="VirB3"/>
    <property type="match status" value="1"/>
</dbReference>
<sequence length="130" mass="15037">MAGQRTEQPAASTLPVALSAIPENHVRLFKGATRVATVKGGVPARAFVIMIITVCSVAMFWLWFLLLIPVIYPIMAIISREDDRAFWILELWVRTNLFARNKRFWNAISFSPTPYQRRRAWCRYKEDPPQ</sequence>
<keyword evidence="3 5" id="KW-1133">Transmembrane helix</keyword>
<protein>
    <submittedName>
        <fullName evidence="6">Type IV secretion system protein VirB3</fullName>
    </submittedName>
</protein>
<gene>
    <name evidence="6" type="ORF">SAMN04488135_109106</name>
</gene>
<dbReference type="STRING" id="658167.SAMN04488135_109106"/>
<dbReference type="EMBL" id="FQXE01000009">
    <property type="protein sequence ID" value="SHI11606.1"/>
    <property type="molecule type" value="Genomic_DNA"/>
</dbReference>
<keyword evidence="2 5" id="KW-0812">Transmembrane</keyword>
<evidence type="ECO:0000256" key="4">
    <source>
        <dbReference type="ARBA" id="ARBA00023136"/>
    </source>
</evidence>
<organism evidence="6 7">
    <name type="scientific">Pollutimonas bauzanensis</name>
    <dbReference type="NCBI Taxonomy" id="658167"/>
    <lineage>
        <taxon>Bacteria</taxon>
        <taxon>Pseudomonadati</taxon>
        <taxon>Pseudomonadota</taxon>
        <taxon>Betaproteobacteria</taxon>
        <taxon>Burkholderiales</taxon>
        <taxon>Alcaligenaceae</taxon>
        <taxon>Pollutimonas</taxon>
    </lineage>
</organism>
<keyword evidence="7" id="KW-1185">Reference proteome</keyword>
<dbReference type="OrthoDB" id="6624477at2"/>
<reference evidence="6 7" key="1">
    <citation type="submission" date="2016-11" db="EMBL/GenBank/DDBJ databases">
        <authorList>
            <person name="Jaros S."/>
            <person name="Januszkiewicz K."/>
            <person name="Wedrychowicz H."/>
        </authorList>
    </citation>
    <scope>NUCLEOTIDE SEQUENCE [LARGE SCALE GENOMIC DNA]</scope>
    <source>
        <strain evidence="6 7">CGMCC 1.10190</strain>
    </source>
</reference>
<feature type="transmembrane region" description="Helical" evidence="5">
    <location>
        <begin position="47"/>
        <end position="72"/>
    </location>
</feature>
<dbReference type="Proteomes" id="UP000184226">
    <property type="component" value="Unassembled WGS sequence"/>
</dbReference>
<keyword evidence="4 5" id="KW-0472">Membrane</keyword>
<dbReference type="RefSeq" id="WP_084136075.1">
    <property type="nucleotide sequence ID" value="NZ_FQXE01000009.1"/>
</dbReference>
<evidence type="ECO:0000313" key="7">
    <source>
        <dbReference type="Proteomes" id="UP000184226"/>
    </source>
</evidence>
<dbReference type="AlphaFoldDB" id="A0A1M5YHV7"/>
<dbReference type="InterPro" id="IPR007792">
    <property type="entry name" value="T4SS_VirB3/TrbD/AvhB"/>
</dbReference>
<comment type="subcellular location">
    <subcellularLocation>
        <location evidence="1">Membrane</location>
    </subcellularLocation>
</comment>
<evidence type="ECO:0000256" key="3">
    <source>
        <dbReference type="ARBA" id="ARBA00022989"/>
    </source>
</evidence>
<proteinExistence type="predicted"/>